<accession>A0A1L9C4Z7</accession>
<dbReference type="InterPro" id="IPR027417">
    <property type="entry name" value="P-loop_NTPase"/>
</dbReference>
<dbReference type="Proteomes" id="UP000278252">
    <property type="component" value="Unassembled WGS sequence"/>
</dbReference>
<keyword evidence="7" id="KW-0325">Glycoprotein</keyword>
<dbReference type="Gene3D" id="3.40.50.300">
    <property type="entry name" value="P-loop containing nucleotide triphosphate hydrolases"/>
    <property type="match status" value="1"/>
</dbReference>
<keyword evidence="4" id="KW-1133">Transmembrane helix</keyword>
<evidence type="ECO:0000256" key="3">
    <source>
        <dbReference type="ARBA" id="ARBA00022692"/>
    </source>
</evidence>
<dbReference type="RefSeq" id="WP_072358494.1">
    <property type="nucleotide sequence ID" value="NZ_FXBN01000001.1"/>
</dbReference>
<evidence type="ECO:0000256" key="1">
    <source>
        <dbReference type="ARBA" id="ARBA00004323"/>
    </source>
</evidence>
<evidence type="ECO:0000313" key="11">
    <source>
        <dbReference type="Proteomes" id="UP000185713"/>
    </source>
</evidence>
<name>A0A1L9C4Z7_9EURY</name>
<dbReference type="InterPro" id="IPR005331">
    <property type="entry name" value="Sulfotransferase"/>
</dbReference>
<evidence type="ECO:0000256" key="5">
    <source>
        <dbReference type="ARBA" id="ARBA00023034"/>
    </source>
</evidence>
<dbReference type="GO" id="GO:0016051">
    <property type="term" value="P:carbohydrate biosynthetic process"/>
    <property type="evidence" value="ECO:0007669"/>
    <property type="project" value="InterPro"/>
</dbReference>
<dbReference type="EMBL" id="FXBN01000001">
    <property type="protein sequence ID" value="SMH35345.1"/>
    <property type="molecule type" value="Genomic_DNA"/>
</dbReference>
<dbReference type="AlphaFoldDB" id="A0A1L9C4Z7"/>
<keyword evidence="2 9" id="KW-0808">Transferase</keyword>
<reference evidence="9 13" key="4">
    <citation type="submission" date="2018-10" db="EMBL/GenBank/DDBJ databases">
        <title>Cultivation of a novel Methanohalophilus strain from Kebrit Deep of the Red Sea and a genomic comparison of members of the genus Methanohalophilus.</title>
        <authorList>
            <person name="Guan Y."/>
            <person name="Ngugi D.K."/>
            <person name="Stingl U."/>
        </authorList>
    </citation>
    <scope>NUCLEOTIDE SEQUENCE [LARGE SCALE GENOMIC DNA]</scope>
    <source>
        <strain evidence="9 13">DSM 7471</strain>
    </source>
</reference>
<sequence length="242" mass="29044">MIINHKYKFIFLKTKKTAGTSLEIALSKFCGSQDVITTIGNEDEMVREELGHTGPQNYIINNHLKKIGDFFKSHNKLYPLYMSIKPFCMYYEHIPAFFVKKHLGQKLWNEYFKFSFERNPYDKAISSYYWNTKDLENPPHISDYIENLKDRPFNRPLSSWYIYSINNEIAVDFVGKYENMEDDLRYIKQKLGLPEDIKLPKTKNKYRKDRRHYTELLDDKDLSRIENLCSREIRAFSYKHET</sequence>
<evidence type="ECO:0000313" key="10">
    <source>
        <dbReference type="EMBL" id="SMH35345.1"/>
    </source>
</evidence>
<dbReference type="GO" id="GO:0016020">
    <property type="term" value="C:membrane"/>
    <property type="evidence" value="ECO:0007669"/>
    <property type="project" value="InterPro"/>
</dbReference>
<keyword evidence="12" id="KW-1185">Reference proteome</keyword>
<dbReference type="Proteomes" id="UP000193969">
    <property type="component" value="Unassembled WGS sequence"/>
</dbReference>
<keyword evidence="6" id="KW-0472">Membrane</keyword>
<evidence type="ECO:0000313" key="9">
    <source>
        <dbReference type="EMBL" id="RNI13571.1"/>
    </source>
</evidence>
<evidence type="ECO:0000256" key="4">
    <source>
        <dbReference type="ARBA" id="ARBA00022989"/>
    </source>
</evidence>
<dbReference type="Proteomes" id="UP000185713">
    <property type="component" value="Unassembled WGS sequence"/>
</dbReference>
<evidence type="ECO:0000313" key="8">
    <source>
        <dbReference type="EMBL" id="OJH49577.1"/>
    </source>
</evidence>
<reference evidence="8 11" key="1">
    <citation type="submission" date="2014-12" db="EMBL/GenBank/DDBJ databases">
        <title>The genome sequence of Methanohalophilus portucalensis strain FDF1.</title>
        <authorList>
            <person name="Lai M.-C."/>
            <person name="Lai S.-J."/>
        </authorList>
    </citation>
    <scope>NUCLEOTIDE SEQUENCE [LARGE SCALE GENOMIC DNA]</scope>
    <source>
        <strain evidence="8 11">FDF-1</strain>
    </source>
</reference>
<dbReference type="EMBL" id="JWTK01000002">
    <property type="protein sequence ID" value="OJH49577.1"/>
    <property type="molecule type" value="Genomic_DNA"/>
</dbReference>
<dbReference type="EMBL" id="RJJH01000001">
    <property type="protein sequence ID" value="RNI13571.1"/>
    <property type="molecule type" value="Genomic_DNA"/>
</dbReference>
<evidence type="ECO:0000313" key="12">
    <source>
        <dbReference type="Proteomes" id="UP000193969"/>
    </source>
</evidence>
<gene>
    <name evidence="9" type="ORF">EFE41_03070</name>
    <name evidence="8" type="ORF">MPF_0365</name>
    <name evidence="10" type="ORF">SAMN06264941_0972</name>
</gene>
<dbReference type="InterPro" id="IPR018011">
    <property type="entry name" value="Carb_sulfotrans_8-10"/>
</dbReference>
<evidence type="ECO:0000256" key="6">
    <source>
        <dbReference type="ARBA" id="ARBA00023136"/>
    </source>
</evidence>
<keyword evidence="3" id="KW-0812">Transmembrane</keyword>
<evidence type="ECO:0000256" key="2">
    <source>
        <dbReference type="ARBA" id="ARBA00022679"/>
    </source>
</evidence>
<evidence type="ECO:0000313" key="13">
    <source>
        <dbReference type="Proteomes" id="UP000278252"/>
    </source>
</evidence>
<dbReference type="SUPFAM" id="SSF52540">
    <property type="entry name" value="P-loop containing nucleoside triphosphate hydrolases"/>
    <property type="match status" value="1"/>
</dbReference>
<protein>
    <submittedName>
        <fullName evidence="9">Chondroitin 4-O-sulfotransferase</fullName>
    </submittedName>
    <submittedName>
        <fullName evidence="10">Sulfotransferase family protein</fullName>
    </submittedName>
</protein>
<dbReference type="PANTHER" id="PTHR12137:SF54">
    <property type="entry name" value="CARBOHYDRATE SULFOTRANSFERASE"/>
    <property type="match status" value="1"/>
</dbReference>
<comment type="subcellular location">
    <subcellularLocation>
        <location evidence="1">Golgi apparatus membrane</location>
        <topology evidence="1">Single-pass type II membrane protein</topology>
    </subcellularLocation>
</comment>
<dbReference type="PANTHER" id="PTHR12137">
    <property type="entry name" value="CARBOHYDRATE SULFOTRANSFERASE"/>
    <property type="match status" value="1"/>
</dbReference>
<dbReference type="GO" id="GO:0008146">
    <property type="term" value="F:sulfotransferase activity"/>
    <property type="evidence" value="ECO:0007669"/>
    <property type="project" value="InterPro"/>
</dbReference>
<dbReference type="STRING" id="523843.SAMN06264941_0972"/>
<dbReference type="Pfam" id="PF03567">
    <property type="entry name" value="Sulfotransfer_2"/>
    <property type="match status" value="1"/>
</dbReference>
<reference evidence="10" key="2">
    <citation type="submission" date="2017-04" db="EMBL/GenBank/DDBJ databases">
        <authorList>
            <person name="Afonso C.L."/>
            <person name="Miller P.J."/>
            <person name="Scott M.A."/>
            <person name="Spackman E."/>
            <person name="Goraichik I."/>
            <person name="Dimitrov K.M."/>
            <person name="Suarez D.L."/>
            <person name="Swayne D.E."/>
        </authorList>
    </citation>
    <scope>NUCLEOTIDE SEQUENCE [LARGE SCALE GENOMIC DNA]</scope>
    <source>
        <strain evidence="10">FDF-1</strain>
    </source>
</reference>
<proteinExistence type="predicted"/>
<organism evidence="8 11">
    <name type="scientific">Methanohalophilus portucalensis FDF-1</name>
    <dbReference type="NCBI Taxonomy" id="523843"/>
    <lineage>
        <taxon>Archaea</taxon>
        <taxon>Methanobacteriati</taxon>
        <taxon>Methanobacteriota</taxon>
        <taxon>Stenosarchaea group</taxon>
        <taxon>Methanomicrobia</taxon>
        <taxon>Methanosarcinales</taxon>
        <taxon>Methanosarcinaceae</taxon>
        <taxon>Methanohalophilus</taxon>
    </lineage>
</organism>
<reference evidence="12" key="3">
    <citation type="submission" date="2017-04" db="EMBL/GenBank/DDBJ databases">
        <authorList>
            <person name="Varghese N."/>
            <person name="Submissions S."/>
        </authorList>
    </citation>
    <scope>NUCLEOTIDE SEQUENCE [LARGE SCALE GENOMIC DNA]</scope>
    <source>
        <strain evidence="12">FDF-1</strain>
    </source>
</reference>
<keyword evidence="5" id="KW-0333">Golgi apparatus</keyword>
<evidence type="ECO:0000256" key="7">
    <source>
        <dbReference type="ARBA" id="ARBA00023180"/>
    </source>
</evidence>